<sequence length="72" mass="7829">MSWRTFRIVTPSLIAGSANGSSCSFKRVISPSSFWKSSTACAFPEVSMVQRPHLRPLFVFASLKSDTIGCTG</sequence>
<accession>A0ABR4FGF3</accession>
<protein>
    <recommendedName>
        <fullName evidence="3">Secreted protein</fullName>
    </recommendedName>
</protein>
<evidence type="ECO:0008006" key="3">
    <source>
        <dbReference type="Google" id="ProtNLM"/>
    </source>
</evidence>
<evidence type="ECO:0000313" key="1">
    <source>
        <dbReference type="EMBL" id="KAL2782330.1"/>
    </source>
</evidence>
<dbReference type="Proteomes" id="UP001610563">
    <property type="component" value="Unassembled WGS sequence"/>
</dbReference>
<reference evidence="1 2" key="1">
    <citation type="submission" date="2024-07" db="EMBL/GenBank/DDBJ databases">
        <title>Section-level genome sequencing and comparative genomics of Aspergillus sections Usti and Cavernicolus.</title>
        <authorList>
            <consortium name="Lawrence Berkeley National Laboratory"/>
            <person name="Nybo J.L."/>
            <person name="Vesth T.C."/>
            <person name="Theobald S."/>
            <person name="Frisvad J.C."/>
            <person name="Larsen T.O."/>
            <person name="Kjaerboelling I."/>
            <person name="Rothschild-Mancinelli K."/>
            <person name="Lyhne E.K."/>
            <person name="Kogle M.E."/>
            <person name="Barry K."/>
            <person name="Clum A."/>
            <person name="Na H."/>
            <person name="Ledsgaard L."/>
            <person name="Lin J."/>
            <person name="Lipzen A."/>
            <person name="Kuo A."/>
            <person name="Riley R."/>
            <person name="Mondo S."/>
            <person name="Labutti K."/>
            <person name="Haridas S."/>
            <person name="Pangalinan J."/>
            <person name="Salamov A.A."/>
            <person name="Simmons B.A."/>
            <person name="Magnuson J.K."/>
            <person name="Chen J."/>
            <person name="Drula E."/>
            <person name="Henrissat B."/>
            <person name="Wiebenga A."/>
            <person name="Lubbers R.J."/>
            <person name="Gomes A.C."/>
            <person name="Makela M.R."/>
            <person name="Stajich J."/>
            <person name="Grigoriev I.V."/>
            <person name="Mortensen U.H."/>
            <person name="De Vries R.P."/>
            <person name="Baker S.E."/>
            <person name="Andersen M.R."/>
        </authorList>
    </citation>
    <scope>NUCLEOTIDE SEQUENCE [LARGE SCALE GENOMIC DNA]</scope>
    <source>
        <strain evidence="1 2">CBS 209.92</strain>
    </source>
</reference>
<organism evidence="1 2">
    <name type="scientific">Aspergillus keveii</name>
    <dbReference type="NCBI Taxonomy" id="714993"/>
    <lineage>
        <taxon>Eukaryota</taxon>
        <taxon>Fungi</taxon>
        <taxon>Dikarya</taxon>
        <taxon>Ascomycota</taxon>
        <taxon>Pezizomycotina</taxon>
        <taxon>Eurotiomycetes</taxon>
        <taxon>Eurotiomycetidae</taxon>
        <taxon>Eurotiales</taxon>
        <taxon>Aspergillaceae</taxon>
        <taxon>Aspergillus</taxon>
        <taxon>Aspergillus subgen. Nidulantes</taxon>
    </lineage>
</organism>
<evidence type="ECO:0000313" key="2">
    <source>
        <dbReference type="Proteomes" id="UP001610563"/>
    </source>
</evidence>
<proteinExistence type="predicted"/>
<dbReference type="EMBL" id="JBFTWV010000531">
    <property type="protein sequence ID" value="KAL2782330.1"/>
    <property type="molecule type" value="Genomic_DNA"/>
</dbReference>
<keyword evidence="2" id="KW-1185">Reference proteome</keyword>
<name>A0ABR4FGF3_9EURO</name>
<comment type="caution">
    <text evidence="1">The sequence shown here is derived from an EMBL/GenBank/DDBJ whole genome shotgun (WGS) entry which is preliminary data.</text>
</comment>
<gene>
    <name evidence="1" type="ORF">BJX66DRAFT_320972</name>
</gene>